<dbReference type="InterPro" id="IPR006693">
    <property type="entry name" value="AB_hydrolase_lipase"/>
</dbReference>
<dbReference type="FunFam" id="3.40.50.1820:FF:000057">
    <property type="entry name" value="Lipase"/>
    <property type="match status" value="1"/>
</dbReference>
<proteinExistence type="inferred from homology"/>
<evidence type="ECO:0000313" key="13">
    <source>
        <dbReference type="Proteomes" id="UP000434957"/>
    </source>
</evidence>
<dbReference type="Pfam" id="PF04083">
    <property type="entry name" value="Abhydro_lipase"/>
    <property type="match status" value="1"/>
</dbReference>
<evidence type="ECO:0000256" key="5">
    <source>
        <dbReference type="ARBA" id="ARBA00023098"/>
    </source>
</evidence>
<accession>A0A6A3MRA5</accession>
<dbReference type="PANTHER" id="PTHR11005">
    <property type="entry name" value="LYSOSOMAL ACID LIPASE-RELATED"/>
    <property type="match status" value="1"/>
</dbReference>
<keyword evidence="13" id="KW-1185">Reference proteome</keyword>
<gene>
    <name evidence="9" type="ORF">PR001_g19850</name>
    <name evidence="10" type="ORF">PR002_g7519</name>
    <name evidence="11" type="ORF">PR003_g5708</name>
</gene>
<keyword evidence="2 7" id="KW-0732">Signal</keyword>
<evidence type="ECO:0000259" key="8">
    <source>
        <dbReference type="Pfam" id="PF04083"/>
    </source>
</evidence>
<keyword evidence="4" id="KW-0442">Lipid degradation</keyword>
<keyword evidence="5" id="KW-0443">Lipid metabolism</keyword>
<evidence type="ECO:0000313" key="12">
    <source>
        <dbReference type="Proteomes" id="UP000429607"/>
    </source>
</evidence>
<comment type="caution">
    <text evidence="10">The sequence shown here is derived from an EMBL/GenBank/DDBJ whole genome shotgun (WGS) entry which is preliminary data.</text>
</comment>
<evidence type="ECO:0000313" key="11">
    <source>
        <dbReference type="EMBL" id="KAE9349758.1"/>
    </source>
</evidence>
<evidence type="ECO:0000256" key="1">
    <source>
        <dbReference type="ARBA" id="ARBA00010701"/>
    </source>
</evidence>
<evidence type="ECO:0000256" key="2">
    <source>
        <dbReference type="ARBA" id="ARBA00022729"/>
    </source>
</evidence>
<evidence type="ECO:0000256" key="7">
    <source>
        <dbReference type="SAM" id="SignalP"/>
    </source>
</evidence>
<organism evidence="10 14">
    <name type="scientific">Phytophthora rubi</name>
    <dbReference type="NCBI Taxonomy" id="129364"/>
    <lineage>
        <taxon>Eukaryota</taxon>
        <taxon>Sar</taxon>
        <taxon>Stramenopiles</taxon>
        <taxon>Oomycota</taxon>
        <taxon>Peronosporomycetes</taxon>
        <taxon>Peronosporales</taxon>
        <taxon>Peronosporaceae</taxon>
        <taxon>Phytophthora</taxon>
    </lineage>
</organism>
<keyword evidence="6" id="KW-0325">Glycoprotein</keyword>
<evidence type="ECO:0000313" key="10">
    <source>
        <dbReference type="EMBL" id="KAE9035543.1"/>
    </source>
</evidence>
<dbReference type="EMBL" id="QXFV01001890">
    <property type="protein sequence ID" value="KAE8996478.1"/>
    <property type="molecule type" value="Genomic_DNA"/>
</dbReference>
<reference evidence="12 14" key="1">
    <citation type="submission" date="2018-09" db="EMBL/GenBank/DDBJ databases">
        <title>Genomic investigation of the strawberry pathogen Phytophthora fragariae indicates pathogenicity is determined by transcriptional variation in three key races.</title>
        <authorList>
            <person name="Adams T.M."/>
            <person name="Armitage A.D."/>
            <person name="Sobczyk M.K."/>
            <person name="Bates H.J."/>
            <person name="Dunwell J.M."/>
            <person name="Nellist C.F."/>
            <person name="Harrison R.J."/>
        </authorList>
    </citation>
    <scope>NUCLEOTIDE SEQUENCE [LARGE SCALE GENOMIC DNA]</scope>
    <source>
        <strain evidence="9 12">SCRP249</strain>
        <strain evidence="10 14">SCRP324</strain>
        <strain evidence="11 13">SCRP333</strain>
    </source>
</reference>
<protein>
    <recommendedName>
        <fullName evidence="8">Partial AB-hydrolase lipase domain-containing protein</fullName>
    </recommendedName>
</protein>
<feature type="signal peptide" evidence="7">
    <location>
        <begin position="1"/>
        <end position="26"/>
    </location>
</feature>
<sequence length="468" mass="51651">MTYPLLAWTIWSLVLLLVIGCVGVAGEAETTEVAEVDVDENVGRDVVEIVEVRGYSVETHKVTTADDYILTMYRLPKTYAESQTGANAAVKKPVVLLQHGLLDSSFTFVCNFRNQSLAFLLADAGYDVWLGNNRGTTWSREHLTYTDDDDEFWEFSWEDMGKYDLPAEINYVLNKTRRSTLSYVGHSEGTTQAFVGFSTDQELAKKVSYFAALAPVAWTGHLTANVFKTMAKLHLEKWFQAFGIAEFSAKSTFIQEIIGGYACTLAEKLCSTTISLVAGPSVSTNTSRIPVYISQTPAGTSVKNMAHYAQSIRDNTFASYDYGCKCDRDSDIDECSESKCENKKVYGSFDPPAFPIGKMVYPRTGFFVGSADTIATATDIEQLRDALSSGTIVHELAVKEYSHLDLTWAYNANEKMYQDLLQQLKKYQGVGYTEDVGASSLSGSTDDTSSSSGIGAEARTSFSFRQLD</sequence>
<comment type="similarity">
    <text evidence="1">Belongs to the AB hydrolase superfamily. Lipase family.</text>
</comment>
<dbReference type="Gene3D" id="3.40.50.1820">
    <property type="entry name" value="alpha/beta hydrolase"/>
    <property type="match status" value="1"/>
</dbReference>
<feature type="chain" id="PRO_5033522196" description="Partial AB-hydrolase lipase domain-containing protein" evidence="7">
    <location>
        <begin position="27"/>
        <end position="468"/>
    </location>
</feature>
<dbReference type="EMBL" id="QXFU01000362">
    <property type="protein sequence ID" value="KAE9035543.1"/>
    <property type="molecule type" value="Genomic_DNA"/>
</dbReference>
<dbReference type="GO" id="GO:0016042">
    <property type="term" value="P:lipid catabolic process"/>
    <property type="evidence" value="ECO:0007669"/>
    <property type="project" value="UniProtKB-KW"/>
</dbReference>
<evidence type="ECO:0000256" key="3">
    <source>
        <dbReference type="ARBA" id="ARBA00022801"/>
    </source>
</evidence>
<evidence type="ECO:0000256" key="4">
    <source>
        <dbReference type="ARBA" id="ARBA00022963"/>
    </source>
</evidence>
<feature type="domain" description="Partial AB-hydrolase lipase" evidence="8">
    <location>
        <begin position="47"/>
        <end position="111"/>
    </location>
</feature>
<dbReference type="AlphaFoldDB" id="A0A6A3MRA5"/>
<dbReference type="SUPFAM" id="SSF53474">
    <property type="entry name" value="alpha/beta-Hydrolases"/>
    <property type="match status" value="1"/>
</dbReference>
<dbReference type="Proteomes" id="UP000434957">
    <property type="component" value="Unassembled WGS sequence"/>
</dbReference>
<keyword evidence="3" id="KW-0378">Hydrolase</keyword>
<name>A0A6A3MRA5_9STRA</name>
<dbReference type="Proteomes" id="UP000429607">
    <property type="component" value="Unassembled WGS sequence"/>
</dbReference>
<dbReference type="OrthoDB" id="9974421at2759"/>
<dbReference type="Proteomes" id="UP000435112">
    <property type="component" value="Unassembled WGS sequence"/>
</dbReference>
<evidence type="ECO:0000313" key="9">
    <source>
        <dbReference type="EMBL" id="KAE8996478.1"/>
    </source>
</evidence>
<dbReference type="EMBL" id="QXFT01000242">
    <property type="protein sequence ID" value="KAE9349758.1"/>
    <property type="molecule type" value="Genomic_DNA"/>
</dbReference>
<dbReference type="InterPro" id="IPR029058">
    <property type="entry name" value="AB_hydrolase_fold"/>
</dbReference>
<dbReference type="GO" id="GO:0016787">
    <property type="term" value="F:hydrolase activity"/>
    <property type="evidence" value="ECO:0007669"/>
    <property type="project" value="UniProtKB-KW"/>
</dbReference>
<evidence type="ECO:0000313" key="14">
    <source>
        <dbReference type="Proteomes" id="UP000435112"/>
    </source>
</evidence>
<evidence type="ECO:0000256" key="6">
    <source>
        <dbReference type="ARBA" id="ARBA00023180"/>
    </source>
</evidence>